<feature type="compositionally biased region" description="Polar residues" evidence="1">
    <location>
        <begin position="167"/>
        <end position="179"/>
    </location>
</feature>
<reference evidence="2 3" key="1">
    <citation type="journal article" date="2014" name="Genome Biol. Evol.">
        <title>Comparative genomics and transcriptomics analyses reveal divergent lifestyle features of nematode endoparasitic fungus Hirsutella minnesotensis.</title>
        <authorList>
            <person name="Lai Y."/>
            <person name="Liu K."/>
            <person name="Zhang X."/>
            <person name="Zhang X."/>
            <person name="Li K."/>
            <person name="Wang N."/>
            <person name="Shu C."/>
            <person name="Wu Y."/>
            <person name="Wang C."/>
            <person name="Bushley K.E."/>
            <person name="Xiang M."/>
            <person name="Liu X."/>
        </authorList>
    </citation>
    <scope>NUCLEOTIDE SEQUENCE [LARGE SCALE GENOMIC DNA]</scope>
    <source>
        <strain evidence="2 3">3608</strain>
    </source>
</reference>
<evidence type="ECO:0000313" key="3">
    <source>
        <dbReference type="Proteomes" id="UP000054481"/>
    </source>
</evidence>
<dbReference type="AlphaFoldDB" id="A0A0F7ZZY2"/>
<dbReference type="Proteomes" id="UP000054481">
    <property type="component" value="Unassembled WGS sequence"/>
</dbReference>
<proteinExistence type="predicted"/>
<feature type="region of interest" description="Disordered" evidence="1">
    <location>
        <begin position="159"/>
        <end position="179"/>
    </location>
</feature>
<dbReference type="EMBL" id="KQ031064">
    <property type="protein sequence ID" value="KJZ68039.1"/>
    <property type="molecule type" value="Genomic_DNA"/>
</dbReference>
<evidence type="ECO:0000313" key="2">
    <source>
        <dbReference type="EMBL" id="KJZ68039.1"/>
    </source>
</evidence>
<protein>
    <submittedName>
        <fullName evidence="2">Uncharacterized protein</fullName>
    </submittedName>
</protein>
<keyword evidence="3" id="KW-1185">Reference proteome</keyword>
<accession>A0A0F7ZZY2</accession>
<organism evidence="2 3">
    <name type="scientific">Hirsutella minnesotensis 3608</name>
    <dbReference type="NCBI Taxonomy" id="1043627"/>
    <lineage>
        <taxon>Eukaryota</taxon>
        <taxon>Fungi</taxon>
        <taxon>Dikarya</taxon>
        <taxon>Ascomycota</taxon>
        <taxon>Pezizomycotina</taxon>
        <taxon>Sordariomycetes</taxon>
        <taxon>Hypocreomycetidae</taxon>
        <taxon>Hypocreales</taxon>
        <taxon>Ophiocordycipitaceae</taxon>
        <taxon>Hirsutella</taxon>
    </lineage>
</organism>
<gene>
    <name evidence="2" type="ORF">HIM_12572</name>
</gene>
<sequence length="207" mass="23345">MARRKRRVSASDKSRCRIAKGHASTSARDHIVTFVTEQCHTWPTIGSQSILAHNSTPLWQFHGSQEASTVQPGMSLDPALFNGLLGMDPYIYDIPKMPLAAQTSSASTDEFQWIDPSFACNTYNVMSYFKDELLSMQMPTFDDSRPRDLTWQSTELAWQGNGEPMDDQNSGLAPKGQTNSAVQRLVQMEQQLRSQTRQQLRFAAKRL</sequence>
<name>A0A0F7ZZY2_9HYPO</name>
<evidence type="ECO:0000256" key="1">
    <source>
        <dbReference type="SAM" id="MobiDB-lite"/>
    </source>
</evidence>